<feature type="active site" description="Proton acceptor" evidence="3">
    <location>
        <position position="69"/>
    </location>
</feature>
<proteinExistence type="inferred from homology"/>
<protein>
    <recommendedName>
        <fullName evidence="3">Nucleoside triphosphate pyrophosphatase</fullName>
        <ecNumber evidence="3">3.6.1.9</ecNumber>
    </recommendedName>
    <alternativeName>
        <fullName evidence="3">Nucleotide pyrophosphatase</fullName>
        <shortName evidence="3">Nucleotide PPase</shortName>
    </alternativeName>
</protein>
<dbReference type="PANTHER" id="PTHR43213:SF5">
    <property type="entry name" value="BIFUNCTIONAL DTTP_UTP PYROPHOSPHATASE_METHYLTRANSFERASE PROTEIN-RELATED"/>
    <property type="match status" value="1"/>
</dbReference>
<dbReference type="PANTHER" id="PTHR43213">
    <property type="entry name" value="BIFUNCTIONAL DTTP/UTP PYROPHOSPHATASE/METHYLTRANSFERASE PROTEIN-RELATED"/>
    <property type="match status" value="1"/>
</dbReference>
<dbReference type="GO" id="GO:0047429">
    <property type="term" value="F:nucleoside triphosphate diphosphatase activity"/>
    <property type="evidence" value="ECO:0007669"/>
    <property type="project" value="UniProtKB-EC"/>
</dbReference>
<dbReference type="GO" id="GO:0005737">
    <property type="term" value="C:cytoplasm"/>
    <property type="evidence" value="ECO:0007669"/>
    <property type="project" value="UniProtKB-SubCell"/>
</dbReference>
<dbReference type="NCBIfam" id="TIGR00172">
    <property type="entry name" value="maf"/>
    <property type="match status" value="1"/>
</dbReference>
<comment type="subcellular location">
    <subcellularLocation>
        <location evidence="3">Cytoplasm</location>
    </subcellularLocation>
</comment>
<comment type="cofactor">
    <cofactor evidence="1 3">
        <name>a divalent metal cation</name>
        <dbReference type="ChEBI" id="CHEBI:60240"/>
    </cofactor>
</comment>
<gene>
    <name evidence="4" type="ORF">EDD29_6212</name>
</gene>
<evidence type="ECO:0000313" key="4">
    <source>
        <dbReference type="EMBL" id="ROO88541.1"/>
    </source>
</evidence>
<dbReference type="CDD" id="cd00555">
    <property type="entry name" value="Maf"/>
    <property type="match status" value="1"/>
</dbReference>
<keyword evidence="5" id="KW-1185">Reference proteome</keyword>
<dbReference type="HAMAP" id="MF_00528">
    <property type="entry name" value="Maf"/>
    <property type="match status" value="1"/>
</dbReference>
<dbReference type="SUPFAM" id="SSF52972">
    <property type="entry name" value="ITPase-like"/>
    <property type="match status" value="1"/>
</dbReference>
<comment type="caution">
    <text evidence="4">The sequence shown here is derived from an EMBL/GenBank/DDBJ whole genome shotgun (WGS) entry which is preliminary data.</text>
</comment>
<dbReference type="Pfam" id="PF02545">
    <property type="entry name" value="Maf"/>
    <property type="match status" value="1"/>
</dbReference>
<dbReference type="InterPro" id="IPR029001">
    <property type="entry name" value="ITPase-like_fam"/>
</dbReference>
<dbReference type="Proteomes" id="UP000272400">
    <property type="component" value="Unassembled WGS sequence"/>
</dbReference>
<comment type="function">
    <text evidence="3">Nucleoside triphosphate pyrophosphatase. May have a dual role in cell division arrest and in preventing the incorporation of modified nucleotides into cellular nucleic acids.</text>
</comment>
<dbReference type="GO" id="GO:0009117">
    <property type="term" value="P:nucleotide metabolic process"/>
    <property type="evidence" value="ECO:0007669"/>
    <property type="project" value="UniProtKB-KW"/>
</dbReference>
<keyword evidence="3" id="KW-0963">Cytoplasm</keyword>
<dbReference type="RefSeq" id="WP_211360017.1">
    <property type="nucleotide sequence ID" value="NZ_RJKE01000001.1"/>
</dbReference>
<accession>A0A3N1D4S4</accession>
<evidence type="ECO:0000256" key="1">
    <source>
        <dbReference type="ARBA" id="ARBA00001968"/>
    </source>
</evidence>
<dbReference type="InterPro" id="IPR003697">
    <property type="entry name" value="Maf-like"/>
</dbReference>
<dbReference type="AlphaFoldDB" id="A0A3N1D4S4"/>
<dbReference type="EC" id="3.6.1.9" evidence="3"/>
<evidence type="ECO:0000256" key="2">
    <source>
        <dbReference type="ARBA" id="ARBA00022801"/>
    </source>
</evidence>
<reference evidence="4 5" key="1">
    <citation type="submission" date="2018-11" db="EMBL/GenBank/DDBJ databases">
        <title>Sequencing the genomes of 1000 actinobacteria strains.</title>
        <authorList>
            <person name="Klenk H.-P."/>
        </authorList>
    </citation>
    <scope>NUCLEOTIDE SEQUENCE [LARGE SCALE GENOMIC DNA]</scope>
    <source>
        <strain evidence="4 5">DSM 44254</strain>
    </source>
</reference>
<sequence length="196" mass="20464">MRRVVLGSASKTRRGILERAGVGVEVFVSGVDEDGVEAGSVAELVEVLAVSKARAVVKEVGDAVVIGCDSLLEFEGRGLGKPKSDEEAVGWWLERRGKSGVLRTGHCVIDGATGREATAVGSTVVRFAEPTEAEIRAYVASGEPSAVAGAFTIDGIGAWFVEGMDGDSNNVLGLSVVLLGGLLRELGIDHTELWSR</sequence>
<name>A0A3N1D4S4_9ACTN</name>
<dbReference type="PIRSF" id="PIRSF006305">
    <property type="entry name" value="Maf"/>
    <property type="match status" value="1"/>
</dbReference>
<evidence type="ECO:0000256" key="3">
    <source>
        <dbReference type="HAMAP-Rule" id="MF_00528"/>
    </source>
</evidence>
<keyword evidence="2 3" id="KW-0378">Hydrolase</keyword>
<comment type="catalytic activity">
    <reaction evidence="3">
        <text>a 2'-deoxyribonucleoside 5'-triphosphate + H2O = a 2'-deoxyribonucleoside 5'-phosphate + diphosphate + H(+)</text>
        <dbReference type="Rhea" id="RHEA:44644"/>
        <dbReference type="ChEBI" id="CHEBI:15377"/>
        <dbReference type="ChEBI" id="CHEBI:15378"/>
        <dbReference type="ChEBI" id="CHEBI:33019"/>
        <dbReference type="ChEBI" id="CHEBI:61560"/>
        <dbReference type="ChEBI" id="CHEBI:65317"/>
        <dbReference type="EC" id="3.6.1.9"/>
    </reaction>
</comment>
<dbReference type="EMBL" id="RJKE01000001">
    <property type="protein sequence ID" value="ROO88541.1"/>
    <property type="molecule type" value="Genomic_DNA"/>
</dbReference>
<dbReference type="Gene3D" id="3.90.950.10">
    <property type="match status" value="1"/>
</dbReference>
<keyword evidence="3" id="KW-0546">Nucleotide metabolism</keyword>
<comment type="caution">
    <text evidence="3">Lacks conserved residue(s) required for the propagation of feature annotation.</text>
</comment>
<comment type="catalytic activity">
    <reaction evidence="3">
        <text>a ribonucleoside 5'-triphosphate + H2O = a ribonucleoside 5'-phosphate + diphosphate + H(+)</text>
        <dbReference type="Rhea" id="RHEA:23996"/>
        <dbReference type="ChEBI" id="CHEBI:15377"/>
        <dbReference type="ChEBI" id="CHEBI:15378"/>
        <dbReference type="ChEBI" id="CHEBI:33019"/>
        <dbReference type="ChEBI" id="CHEBI:58043"/>
        <dbReference type="ChEBI" id="CHEBI:61557"/>
        <dbReference type="EC" id="3.6.1.9"/>
    </reaction>
</comment>
<comment type="similarity">
    <text evidence="3">Belongs to the Maf family.</text>
</comment>
<organism evidence="4 5">
    <name type="scientific">Actinocorallia herbida</name>
    <dbReference type="NCBI Taxonomy" id="58109"/>
    <lineage>
        <taxon>Bacteria</taxon>
        <taxon>Bacillati</taxon>
        <taxon>Actinomycetota</taxon>
        <taxon>Actinomycetes</taxon>
        <taxon>Streptosporangiales</taxon>
        <taxon>Thermomonosporaceae</taxon>
        <taxon>Actinocorallia</taxon>
    </lineage>
</organism>
<evidence type="ECO:0000313" key="5">
    <source>
        <dbReference type="Proteomes" id="UP000272400"/>
    </source>
</evidence>